<feature type="compositionally biased region" description="Gly residues" evidence="1">
    <location>
        <begin position="21"/>
        <end position="31"/>
    </location>
</feature>
<dbReference type="EMBL" id="CADCWH010000343">
    <property type="protein sequence ID" value="CAA9567148.1"/>
    <property type="molecule type" value="Genomic_DNA"/>
</dbReference>
<feature type="non-terminal residue" evidence="2">
    <location>
        <position position="65"/>
    </location>
</feature>
<feature type="non-terminal residue" evidence="2">
    <location>
        <position position="1"/>
    </location>
</feature>
<evidence type="ECO:0000313" key="2">
    <source>
        <dbReference type="EMBL" id="CAA9567148.1"/>
    </source>
</evidence>
<protein>
    <submittedName>
        <fullName evidence="2">Uncharacterized protein</fullName>
    </submittedName>
</protein>
<dbReference type="AlphaFoldDB" id="A0A6J4V1Z6"/>
<evidence type="ECO:0000256" key="1">
    <source>
        <dbReference type="SAM" id="MobiDB-lite"/>
    </source>
</evidence>
<name>A0A6J4V1Z6_9BACT</name>
<feature type="compositionally biased region" description="Basic residues" evidence="1">
    <location>
        <begin position="9"/>
        <end position="18"/>
    </location>
</feature>
<proteinExistence type="predicted"/>
<reference evidence="2" key="1">
    <citation type="submission" date="2020-02" db="EMBL/GenBank/DDBJ databases">
        <authorList>
            <person name="Meier V. D."/>
        </authorList>
    </citation>
    <scope>NUCLEOTIDE SEQUENCE</scope>
    <source>
        <strain evidence="2">AVDCRST_MAG70</strain>
    </source>
</reference>
<feature type="region of interest" description="Disordered" evidence="1">
    <location>
        <begin position="1"/>
        <end position="33"/>
    </location>
</feature>
<sequence>VARPDRHLRPLRHGRARGRGGESGGLGGRVAGDGRVARVRGNLVPRVATDRVGKPRALHRRGARV</sequence>
<gene>
    <name evidence="2" type="ORF">AVDCRST_MAG70-2137</name>
</gene>
<organism evidence="2">
    <name type="scientific">uncultured Thermomicrobiales bacterium</name>
    <dbReference type="NCBI Taxonomy" id="1645740"/>
    <lineage>
        <taxon>Bacteria</taxon>
        <taxon>Pseudomonadati</taxon>
        <taxon>Thermomicrobiota</taxon>
        <taxon>Thermomicrobia</taxon>
        <taxon>Thermomicrobiales</taxon>
        <taxon>environmental samples</taxon>
    </lineage>
</organism>
<accession>A0A6J4V1Z6</accession>